<evidence type="ECO:0000313" key="1">
    <source>
        <dbReference type="EMBL" id="PNX75976.1"/>
    </source>
</evidence>
<reference evidence="1 2" key="2">
    <citation type="journal article" date="2017" name="Front. Plant Sci.">
        <title>Gene Classification and Mining of Molecular Markers Useful in Red Clover (Trifolium pratense) Breeding.</title>
        <authorList>
            <person name="Istvanek J."/>
            <person name="Dluhosova J."/>
            <person name="Dluhos P."/>
            <person name="Patkova L."/>
            <person name="Nedelnik J."/>
            <person name="Repkova J."/>
        </authorList>
    </citation>
    <scope>NUCLEOTIDE SEQUENCE [LARGE SCALE GENOMIC DNA]</scope>
    <source>
        <strain evidence="2">cv. Tatra</strain>
        <tissue evidence="1">Young leaves</tissue>
    </source>
</reference>
<gene>
    <name evidence="1" type="ORF">L195_g031921</name>
</gene>
<name>A0A2K3LBR4_TRIPR</name>
<dbReference type="Proteomes" id="UP000236291">
    <property type="component" value="Unassembled WGS sequence"/>
</dbReference>
<accession>A0A2K3LBR4</accession>
<dbReference type="EMBL" id="ASHM01029908">
    <property type="protein sequence ID" value="PNX75976.1"/>
    <property type="molecule type" value="Genomic_DNA"/>
</dbReference>
<sequence length="98" mass="11037">MHCSRMKTLNLDVKPNKQGLVRTGHVELARVAHKVELVVEMSWANDGACGRAEVELVDELSWADHGACGHRRIHRPARLGTCSSFAKNFFVSVERKRK</sequence>
<proteinExistence type="predicted"/>
<organism evidence="1 2">
    <name type="scientific">Trifolium pratense</name>
    <name type="common">Red clover</name>
    <dbReference type="NCBI Taxonomy" id="57577"/>
    <lineage>
        <taxon>Eukaryota</taxon>
        <taxon>Viridiplantae</taxon>
        <taxon>Streptophyta</taxon>
        <taxon>Embryophyta</taxon>
        <taxon>Tracheophyta</taxon>
        <taxon>Spermatophyta</taxon>
        <taxon>Magnoliopsida</taxon>
        <taxon>eudicotyledons</taxon>
        <taxon>Gunneridae</taxon>
        <taxon>Pentapetalae</taxon>
        <taxon>rosids</taxon>
        <taxon>fabids</taxon>
        <taxon>Fabales</taxon>
        <taxon>Fabaceae</taxon>
        <taxon>Papilionoideae</taxon>
        <taxon>50 kb inversion clade</taxon>
        <taxon>NPAAA clade</taxon>
        <taxon>Hologalegina</taxon>
        <taxon>IRL clade</taxon>
        <taxon>Trifolieae</taxon>
        <taxon>Trifolium</taxon>
    </lineage>
</organism>
<protein>
    <submittedName>
        <fullName evidence="1">Uncharacterized protein</fullName>
    </submittedName>
</protein>
<comment type="caution">
    <text evidence="1">The sequence shown here is derived from an EMBL/GenBank/DDBJ whole genome shotgun (WGS) entry which is preliminary data.</text>
</comment>
<evidence type="ECO:0000313" key="2">
    <source>
        <dbReference type="Proteomes" id="UP000236291"/>
    </source>
</evidence>
<reference evidence="1 2" key="1">
    <citation type="journal article" date="2014" name="Am. J. Bot.">
        <title>Genome assembly and annotation for red clover (Trifolium pratense; Fabaceae).</title>
        <authorList>
            <person name="Istvanek J."/>
            <person name="Jaros M."/>
            <person name="Krenek A."/>
            <person name="Repkova J."/>
        </authorList>
    </citation>
    <scope>NUCLEOTIDE SEQUENCE [LARGE SCALE GENOMIC DNA]</scope>
    <source>
        <strain evidence="2">cv. Tatra</strain>
        <tissue evidence="1">Young leaves</tissue>
    </source>
</reference>
<dbReference type="AlphaFoldDB" id="A0A2K3LBR4"/>